<organism evidence="2 3">
    <name type="scientific">Streblomastix strix</name>
    <dbReference type="NCBI Taxonomy" id="222440"/>
    <lineage>
        <taxon>Eukaryota</taxon>
        <taxon>Metamonada</taxon>
        <taxon>Preaxostyla</taxon>
        <taxon>Oxymonadida</taxon>
        <taxon>Streblomastigidae</taxon>
        <taxon>Streblomastix</taxon>
    </lineage>
</organism>
<accession>A0A5J4TG81</accession>
<dbReference type="AlphaFoldDB" id="A0A5J4TG81"/>
<feature type="region of interest" description="Disordered" evidence="1">
    <location>
        <begin position="1"/>
        <end position="23"/>
    </location>
</feature>
<evidence type="ECO:0000256" key="1">
    <source>
        <dbReference type="SAM" id="MobiDB-lite"/>
    </source>
</evidence>
<dbReference type="Proteomes" id="UP000324800">
    <property type="component" value="Unassembled WGS sequence"/>
</dbReference>
<sequence length="23" mass="2446">MVQAKPTCWDITSSSTTPCKASC</sequence>
<name>A0A5J4TG81_9EUKA</name>
<comment type="caution">
    <text evidence="2">The sequence shown here is derived from an EMBL/GenBank/DDBJ whole genome shotgun (WGS) entry which is preliminary data.</text>
</comment>
<feature type="non-terminal residue" evidence="2">
    <location>
        <position position="23"/>
    </location>
</feature>
<reference evidence="2 3" key="1">
    <citation type="submission" date="2019-03" db="EMBL/GenBank/DDBJ databases">
        <title>Single cell metagenomics reveals metabolic interactions within the superorganism composed of flagellate Streblomastix strix and complex community of Bacteroidetes bacteria on its surface.</title>
        <authorList>
            <person name="Treitli S.C."/>
            <person name="Kolisko M."/>
            <person name="Husnik F."/>
            <person name="Keeling P."/>
            <person name="Hampl V."/>
        </authorList>
    </citation>
    <scope>NUCLEOTIDE SEQUENCE [LARGE SCALE GENOMIC DNA]</scope>
    <source>
        <strain evidence="2">ST1C</strain>
    </source>
</reference>
<gene>
    <name evidence="2" type="ORF">EZS28_047580</name>
</gene>
<feature type="compositionally biased region" description="Polar residues" evidence="1">
    <location>
        <begin position="10"/>
        <end position="23"/>
    </location>
</feature>
<dbReference type="EMBL" id="SNRW01032244">
    <property type="protein sequence ID" value="KAA6356892.1"/>
    <property type="molecule type" value="Genomic_DNA"/>
</dbReference>
<evidence type="ECO:0000313" key="2">
    <source>
        <dbReference type="EMBL" id="KAA6356892.1"/>
    </source>
</evidence>
<evidence type="ECO:0000313" key="3">
    <source>
        <dbReference type="Proteomes" id="UP000324800"/>
    </source>
</evidence>
<protein>
    <submittedName>
        <fullName evidence="2">Uncharacterized protein</fullName>
    </submittedName>
</protein>
<proteinExistence type="predicted"/>